<evidence type="ECO:0000313" key="5">
    <source>
        <dbReference type="Proteomes" id="UP000232323"/>
    </source>
</evidence>
<proteinExistence type="predicted"/>
<dbReference type="Pfam" id="PF07714">
    <property type="entry name" value="PK_Tyr_Ser-Thr"/>
    <property type="match status" value="2"/>
</dbReference>
<keyword evidence="5" id="KW-1185">Reference proteome</keyword>
<evidence type="ECO:0000256" key="1">
    <source>
        <dbReference type="SAM" id="Coils"/>
    </source>
</evidence>
<evidence type="ECO:0000256" key="2">
    <source>
        <dbReference type="SAM" id="MobiDB-lite"/>
    </source>
</evidence>
<evidence type="ECO:0000259" key="3">
    <source>
        <dbReference type="PROSITE" id="PS50011"/>
    </source>
</evidence>
<feature type="region of interest" description="Disordered" evidence="2">
    <location>
        <begin position="1062"/>
        <end position="1085"/>
    </location>
</feature>
<dbReference type="OrthoDB" id="4062651at2759"/>
<dbReference type="Gene3D" id="1.10.510.10">
    <property type="entry name" value="Transferase(Phosphotransferase) domain 1"/>
    <property type="match status" value="1"/>
</dbReference>
<dbReference type="EMBL" id="BEGY01000029">
    <property type="protein sequence ID" value="GAX78093.1"/>
    <property type="molecule type" value="Genomic_DNA"/>
</dbReference>
<dbReference type="AlphaFoldDB" id="A0A250X4T6"/>
<dbReference type="Proteomes" id="UP000232323">
    <property type="component" value="Unassembled WGS sequence"/>
</dbReference>
<dbReference type="SMART" id="SM00220">
    <property type="entry name" value="S_TKc"/>
    <property type="match status" value="1"/>
</dbReference>
<dbReference type="Gene3D" id="3.30.200.20">
    <property type="entry name" value="Phosphorylase Kinase, domain 1"/>
    <property type="match status" value="1"/>
</dbReference>
<organism evidence="4 5">
    <name type="scientific">Chlamydomonas eustigma</name>
    <dbReference type="NCBI Taxonomy" id="1157962"/>
    <lineage>
        <taxon>Eukaryota</taxon>
        <taxon>Viridiplantae</taxon>
        <taxon>Chlorophyta</taxon>
        <taxon>core chlorophytes</taxon>
        <taxon>Chlorophyceae</taxon>
        <taxon>CS clade</taxon>
        <taxon>Chlamydomonadales</taxon>
        <taxon>Chlamydomonadaceae</taxon>
        <taxon>Chlamydomonas</taxon>
    </lineage>
</organism>
<protein>
    <recommendedName>
        <fullName evidence="3">Protein kinase domain-containing protein</fullName>
    </recommendedName>
</protein>
<dbReference type="InterPro" id="IPR051681">
    <property type="entry name" value="Ser/Thr_Kinases-Pseudokinases"/>
</dbReference>
<dbReference type="PANTHER" id="PTHR44329:SF214">
    <property type="entry name" value="PROTEIN KINASE DOMAIN-CONTAINING PROTEIN"/>
    <property type="match status" value="1"/>
</dbReference>
<reference evidence="4 5" key="1">
    <citation type="submission" date="2017-08" db="EMBL/GenBank/DDBJ databases">
        <title>Acidophilic green algal genome provides insights into adaptation to an acidic environment.</title>
        <authorList>
            <person name="Hirooka S."/>
            <person name="Hirose Y."/>
            <person name="Kanesaki Y."/>
            <person name="Higuchi S."/>
            <person name="Fujiwara T."/>
            <person name="Onuma R."/>
            <person name="Era A."/>
            <person name="Ohbayashi R."/>
            <person name="Uzuka A."/>
            <person name="Nozaki H."/>
            <person name="Yoshikawa H."/>
            <person name="Miyagishima S.Y."/>
        </authorList>
    </citation>
    <scope>NUCLEOTIDE SEQUENCE [LARGE SCALE GENOMIC DNA]</scope>
    <source>
        <strain evidence="4 5">NIES-2499</strain>
    </source>
</reference>
<accession>A0A250X4T6</accession>
<comment type="caution">
    <text evidence="4">The sequence shown here is derived from an EMBL/GenBank/DDBJ whole genome shotgun (WGS) entry which is preliminary data.</text>
</comment>
<feature type="coiled-coil region" evidence="1">
    <location>
        <begin position="5"/>
        <end position="39"/>
    </location>
</feature>
<dbReference type="GO" id="GO:0004674">
    <property type="term" value="F:protein serine/threonine kinase activity"/>
    <property type="evidence" value="ECO:0007669"/>
    <property type="project" value="TreeGrafter"/>
</dbReference>
<dbReference type="InterPro" id="IPR001245">
    <property type="entry name" value="Ser-Thr/Tyr_kinase_cat_dom"/>
</dbReference>
<dbReference type="InterPro" id="IPR000719">
    <property type="entry name" value="Prot_kinase_dom"/>
</dbReference>
<dbReference type="SUPFAM" id="SSF56112">
    <property type="entry name" value="Protein kinase-like (PK-like)"/>
    <property type="match status" value="1"/>
</dbReference>
<feature type="coiled-coil region" evidence="1">
    <location>
        <begin position="458"/>
        <end position="488"/>
    </location>
</feature>
<evidence type="ECO:0000313" key="4">
    <source>
        <dbReference type="EMBL" id="GAX78093.1"/>
    </source>
</evidence>
<gene>
    <name evidence="4" type="ORF">CEUSTIGMA_g5535.t1</name>
</gene>
<keyword evidence="1" id="KW-0175">Coiled coil</keyword>
<dbReference type="PANTHER" id="PTHR44329">
    <property type="entry name" value="SERINE/THREONINE-PROTEIN KINASE TNNI3K-RELATED"/>
    <property type="match status" value="1"/>
</dbReference>
<dbReference type="PROSITE" id="PS00108">
    <property type="entry name" value="PROTEIN_KINASE_ST"/>
    <property type="match status" value="1"/>
</dbReference>
<feature type="region of interest" description="Disordered" evidence="2">
    <location>
        <begin position="611"/>
        <end position="653"/>
    </location>
</feature>
<sequence length="1132" mass="124528">MSSLNQCIEERLLACELKIQRCREELQRSQARLQSYESEKCDLLRLRQQPDNADKVPSTRVRTVIPPVSEASLFATEHATSQTPASSAITNTTKNRLFVDWLLSTATTPRTGCESITHFEGPEMHDWSQPLEVSEEEVRSISEEQNFDILLWKFADLKDDESLQQFVSKQTDLNETCPGPTLERSLLYVSPSLIAERRYKDLEDAALKIAKWWRGTAILRQEWQAHLRNMTLGDYQPFTFRIVLFGKEVDTLIGASYFKEEHASISGRNNMQQSKQSMVKSFYNIPVILKSSQGRRSWGMIRQSVTACPTLQLGGSLRDLLAINNTQSCMMIVARDSGAPLWQSSASMAMMGVHGLYNRESSSSQLQNQAAAEQQNYMIMLFDSDPDMYQELMLAGSQGETFYCQLEISHPVLRSWIGLQEWQQAHHRVFITLSQDPVTLQEVYTVSQVDVTDMVIAQQETHKALAELNEERQRLAQEKEHVEGLLQRQYELIACISMVTEVGRVEGNGHLASKLIESVRMQISNTNLAERPSRKIVKLGLTGRGSYGKVYKGMWRGMTVAIKNMTLPSNMSGAEKNQRMAIMEAAISSSLSHPNIVRTYTYNLRPVLEQQQQQQQVPAMRKPRSIESATGSSYLGPGSTAGNPSAGAPARLLESSPCDFTDLLRSRPATSPVVTLGSGSRVCAVPGRGNDISEDLVNKRGGRLTHIKSGFGWSKYQEDGGMPMGSGTTTPVTFLAADPTAEARHAAAQVEEDVDASGLSECQGGSAKPVVQSLQVQIVLEYCDCGSLREALDQSAFMKRIETMERRGSEVSRGDVESSFHIKEGSGMIKAADEGIQRVLRLESLTSSSSKGIMTLDYAAILDTAVDIAKGMVHLHGCNILHSDLKAQNVLLQSNPTEPRGFTAKISDFGLSLHIGAQATHVSKVFQGTMTHMAPEILSRGHQSKASDVYAFGVTLWELYTSGVPFSNIPSTLIAYEVAHGDRRPPFPDLDSEREHHRPYIALTKRCWDRDASSRPAFEEVLAELQKLREQLKGEVAGQISITASDKARSIFMVREGHHVGGAGLERPNDKHGAAGGCEGDDRSSGALGPGACSDTFGGALVLGCPASGTFMAGSGILVAPVDSMDDGESFL</sequence>
<dbReference type="PROSITE" id="PS50011">
    <property type="entry name" value="PROTEIN_KINASE_DOM"/>
    <property type="match status" value="1"/>
</dbReference>
<dbReference type="InterPro" id="IPR011009">
    <property type="entry name" value="Kinase-like_dom_sf"/>
</dbReference>
<dbReference type="GO" id="GO:0005524">
    <property type="term" value="F:ATP binding"/>
    <property type="evidence" value="ECO:0007669"/>
    <property type="project" value="InterPro"/>
</dbReference>
<name>A0A250X4T6_9CHLO</name>
<dbReference type="STRING" id="1157962.A0A250X4T6"/>
<dbReference type="InterPro" id="IPR008271">
    <property type="entry name" value="Ser/Thr_kinase_AS"/>
</dbReference>
<feature type="domain" description="Protein kinase" evidence="3">
    <location>
        <begin position="536"/>
        <end position="1028"/>
    </location>
</feature>